<feature type="transmembrane region" description="Helical" evidence="1">
    <location>
        <begin position="86"/>
        <end position="104"/>
    </location>
</feature>
<keyword evidence="1" id="KW-0812">Transmembrane</keyword>
<protein>
    <submittedName>
        <fullName evidence="2">Uncharacterized protein</fullName>
    </submittedName>
</protein>
<dbReference type="Proteomes" id="UP000257143">
    <property type="component" value="Unassembled WGS sequence"/>
</dbReference>
<gene>
    <name evidence="2" type="ORF">CWR48_16320</name>
</gene>
<accession>A0A3D8PK47</accession>
<sequence>MIDGEFLNIIEQIKELSYKPKRAHSPLSSSELEAQLSKIWDSTNIAAIREKTEANDVSEYQQDFPTSPATQRNQLKMEWPKEQSRWPVVIIILAMFLGVIARFGPTMIENANRRVPVSTEIMKTIEATQEHLAQEKESTSTDENKQVVEKFIQNMSEDTIEHSITTIVSEDYESIILKNINYQFMKKLGNADIEKVFQPNTGLSITYFLIVNEEENINVIVEVAFKQITHMYAENFNQSEEEELEYQSLWKKWI</sequence>
<reference evidence="3" key="1">
    <citation type="submission" date="2017-11" db="EMBL/GenBank/DDBJ databases">
        <authorList>
            <person name="Zhu W."/>
        </authorList>
    </citation>
    <scope>NUCLEOTIDE SEQUENCE [LARGE SCALE GENOMIC DNA]</scope>
    <source>
        <strain evidence="3">CAU 1183</strain>
    </source>
</reference>
<organism evidence="2 3">
    <name type="scientific">Oceanobacillus arenosus</name>
    <dbReference type="NCBI Taxonomy" id="1229153"/>
    <lineage>
        <taxon>Bacteria</taxon>
        <taxon>Bacillati</taxon>
        <taxon>Bacillota</taxon>
        <taxon>Bacilli</taxon>
        <taxon>Bacillales</taxon>
        <taxon>Bacillaceae</taxon>
        <taxon>Oceanobacillus</taxon>
    </lineage>
</organism>
<dbReference type="EMBL" id="PIOC01000025">
    <property type="protein sequence ID" value="RDW16450.1"/>
    <property type="molecule type" value="Genomic_DNA"/>
</dbReference>
<name>A0A3D8PK47_9BACI</name>
<comment type="caution">
    <text evidence="2">The sequence shown here is derived from an EMBL/GenBank/DDBJ whole genome shotgun (WGS) entry which is preliminary data.</text>
</comment>
<proteinExistence type="predicted"/>
<evidence type="ECO:0000313" key="3">
    <source>
        <dbReference type="Proteomes" id="UP000257143"/>
    </source>
</evidence>
<dbReference type="OrthoDB" id="2940457at2"/>
<evidence type="ECO:0000313" key="2">
    <source>
        <dbReference type="EMBL" id="RDW16450.1"/>
    </source>
</evidence>
<dbReference type="AlphaFoldDB" id="A0A3D8PK47"/>
<keyword evidence="1" id="KW-1133">Transmembrane helix</keyword>
<keyword evidence="3" id="KW-1185">Reference proteome</keyword>
<keyword evidence="1" id="KW-0472">Membrane</keyword>
<evidence type="ECO:0000256" key="1">
    <source>
        <dbReference type="SAM" id="Phobius"/>
    </source>
</evidence>
<dbReference type="RefSeq" id="WP_115774404.1">
    <property type="nucleotide sequence ID" value="NZ_PIOC01000025.1"/>
</dbReference>